<sequence length="432" mass="50350">MAHLVNLEDVIQAMAWCLDCHEQGGGGCDTHRYVPPQATVSQQAPAPTRTRGKHDPARVKQILRLPVELQIQIFGRMSPETFLSLVCIVPEVRELYHSSSSTIAKLILKEHLPLEDKLFGLDNNDGLLWEGHANTKMELLIRLSLLKKTSMLAADFLIEHFNIAKSRTPQFYRAISTLWRFFATTPACQDPVQEPWNYFHTLSHAERRDIDALFRWIGQGILKKFPPSFPWDLPPHLVNEFVESKMLNLVAYRLAVSYLQDGLRRLRMQVMSAKTPDPQAAFGPDYFWDNMDYCERLRYMHFDHRTYTLSWTGNRHQGWLEATLTEDLTWLPDIVRGMTDASANGGQRLDWRAFVQTTWGISSYQRPRQFELDCFSWPEALGTELMFQAEETRYEIEQSHRLSRRAKEREELMKMKNAGGPKRKRKTKRRLR</sequence>
<protein>
    <recommendedName>
        <fullName evidence="4">F-box domain-containing protein</fullName>
    </recommendedName>
</protein>
<keyword evidence="3" id="KW-1185">Reference proteome</keyword>
<dbReference type="Proteomes" id="UP000016924">
    <property type="component" value="Unassembled WGS sequence"/>
</dbReference>
<feature type="region of interest" description="Disordered" evidence="1">
    <location>
        <begin position="398"/>
        <end position="432"/>
    </location>
</feature>
<evidence type="ECO:0000256" key="1">
    <source>
        <dbReference type="SAM" id="MobiDB-lite"/>
    </source>
</evidence>
<feature type="compositionally biased region" description="Basic and acidic residues" evidence="1">
    <location>
        <begin position="398"/>
        <end position="414"/>
    </location>
</feature>
<dbReference type="HOGENOM" id="CLU_594483_0_0_1"/>
<accession>R7Z548</accession>
<dbReference type="OrthoDB" id="10356091at2759"/>
<name>R7Z548_CONA1</name>
<evidence type="ECO:0000313" key="3">
    <source>
        <dbReference type="Proteomes" id="UP000016924"/>
    </source>
</evidence>
<gene>
    <name evidence="2" type="ORF">W97_08487</name>
</gene>
<dbReference type="GeneID" id="19905798"/>
<dbReference type="EMBL" id="JH767609">
    <property type="protein sequence ID" value="EON69228.1"/>
    <property type="molecule type" value="Genomic_DNA"/>
</dbReference>
<proteinExistence type="predicted"/>
<organism evidence="2 3">
    <name type="scientific">Coniosporium apollinis (strain CBS 100218)</name>
    <name type="common">Rock-inhabiting black yeast</name>
    <dbReference type="NCBI Taxonomy" id="1168221"/>
    <lineage>
        <taxon>Eukaryota</taxon>
        <taxon>Fungi</taxon>
        <taxon>Dikarya</taxon>
        <taxon>Ascomycota</taxon>
        <taxon>Pezizomycotina</taxon>
        <taxon>Dothideomycetes</taxon>
        <taxon>Dothideomycetes incertae sedis</taxon>
        <taxon>Coniosporium</taxon>
    </lineage>
</organism>
<feature type="compositionally biased region" description="Basic residues" evidence="1">
    <location>
        <begin position="421"/>
        <end position="432"/>
    </location>
</feature>
<evidence type="ECO:0000313" key="2">
    <source>
        <dbReference type="EMBL" id="EON69228.1"/>
    </source>
</evidence>
<evidence type="ECO:0008006" key="4">
    <source>
        <dbReference type="Google" id="ProtNLM"/>
    </source>
</evidence>
<dbReference type="AlphaFoldDB" id="R7Z548"/>
<dbReference type="RefSeq" id="XP_007784545.1">
    <property type="nucleotide sequence ID" value="XM_007786355.1"/>
</dbReference>
<reference evidence="3" key="1">
    <citation type="submission" date="2012-06" db="EMBL/GenBank/DDBJ databases">
        <title>The genome sequence of Coniosporium apollinis CBS 100218.</title>
        <authorList>
            <consortium name="The Broad Institute Genome Sequencing Platform"/>
            <person name="Cuomo C."/>
            <person name="Gorbushina A."/>
            <person name="Noack S."/>
            <person name="Walker B."/>
            <person name="Young S.K."/>
            <person name="Zeng Q."/>
            <person name="Gargeya S."/>
            <person name="Fitzgerald M."/>
            <person name="Haas B."/>
            <person name="Abouelleil A."/>
            <person name="Alvarado L."/>
            <person name="Arachchi H.M."/>
            <person name="Berlin A.M."/>
            <person name="Chapman S.B."/>
            <person name="Goldberg J."/>
            <person name="Griggs A."/>
            <person name="Gujja S."/>
            <person name="Hansen M."/>
            <person name="Howarth C."/>
            <person name="Imamovic A."/>
            <person name="Larimer J."/>
            <person name="McCowan C."/>
            <person name="Montmayeur A."/>
            <person name="Murphy C."/>
            <person name="Neiman D."/>
            <person name="Pearson M."/>
            <person name="Priest M."/>
            <person name="Roberts A."/>
            <person name="Saif S."/>
            <person name="Shea T."/>
            <person name="Sisk P."/>
            <person name="Sykes S."/>
            <person name="Wortman J."/>
            <person name="Nusbaum C."/>
            <person name="Birren B."/>
        </authorList>
    </citation>
    <scope>NUCLEOTIDE SEQUENCE [LARGE SCALE GENOMIC DNA]</scope>
    <source>
        <strain evidence="3">CBS 100218</strain>
    </source>
</reference>